<dbReference type="Proteomes" id="UP001497516">
    <property type="component" value="Chromosome 1"/>
</dbReference>
<dbReference type="EMBL" id="OZ034813">
    <property type="protein sequence ID" value="CAL1353989.1"/>
    <property type="molecule type" value="Genomic_DNA"/>
</dbReference>
<gene>
    <name evidence="2" type="ORF">LTRI10_LOCUS1847</name>
</gene>
<evidence type="ECO:0000259" key="1">
    <source>
        <dbReference type="Pfam" id="PF13966"/>
    </source>
</evidence>
<name>A0AAV2CCI3_9ROSI</name>
<proteinExistence type="predicted"/>
<dbReference type="InterPro" id="IPR026960">
    <property type="entry name" value="RVT-Znf"/>
</dbReference>
<feature type="domain" description="Reverse transcriptase zinc-binding" evidence="1">
    <location>
        <begin position="26"/>
        <end position="109"/>
    </location>
</feature>
<sequence length="154" mass="18007">MRSRVEAMISVRDNVILFDNAAMPRYSIRKVWKSLRPYQQRVSWWKILWKGVAIPRNRVITWLVVRGSINTKRKMLKWGFSGDLSCCLCQSGIEDRDHLYVHCSFSRQLFAALICRFLQMPRVQDWEGLLSFLIRKLGGLMEAAESGWLSGRRG</sequence>
<dbReference type="Pfam" id="PF13966">
    <property type="entry name" value="zf-RVT"/>
    <property type="match status" value="1"/>
</dbReference>
<organism evidence="2 3">
    <name type="scientific">Linum trigynum</name>
    <dbReference type="NCBI Taxonomy" id="586398"/>
    <lineage>
        <taxon>Eukaryota</taxon>
        <taxon>Viridiplantae</taxon>
        <taxon>Streptophyta</taxon>
        <taxon>Embryophyta</taxon>
        <taxon>Tracheophyta</taxon>
        <taxon>Spermatophyta</taxon>
        <taxon>Magnoliopsida</taxon>
        <taxon>eudicotyledons</taxon>
        <taxon>Gunneridae</taxon>
        <taxon>Pentapetalae</taxon>
        <taxon>rosids</taxon>
        <taxon>fabids</taxon>
        <taxon>Malpighiales</taxon>
        <taxon>Linaceae</taxon>
        <taxon>Linum</taxon>
    </lineage>
</organism>
<evidence type="ECO:0000313" key="2">
    <source>
        <dbReference type="EMBL" id="CAL1353989.1"/>
    </source>
</evidence>
<reference evidence="2 3" key="1">
    <citation type="submission" date="2024-04" db="EMBL/GenBank/DDBJ databases">
        <authorList>
            <person name="Fracassetti M."/>
        </authorList>
    </citation>
    <scope>NUCLEOTIDE SEQUENCE [LARGE SCALE GENOMIC DNA]</scope>
</reference>
<dbReference type="AlphaFoldDB" id="A0AAV2CCI3"/>
<evidence type="ECO:0000313" key="3">
    <source>
        <dbReference type="Proteomes" id="UP001497516"/>
    </source>
</evidence>
<keyword evidence="3" id="KW-1185">Reference proteome</keyword>
<accession>A0AAV2CCI3</accession>
<protein>
    <recommendedName>
        <fullName evidence="1">Reverse transcriptase zinc-binding domain-containing protein</fullName>
    </recommendedName>
</protein>